<name>A0A9X9M7Q4_GULGU</name>
<protein>
    <submittedName>
        <fullName evidence="1">Uncharacterized protein</fullName>
    </submittedName>
</protein>
<accession>A0A9X9M7Q4</accession>
<dbReference type="EMBL" id="CYRY02044011">
    <property type="protein sequence ID" value="VCX38730.1"/>
    <property type="molecule type" value="Genomic_DNA"/>
</dbReference>
<comment type="caution">
    <text evidence="1">The sequence shown here is derived from an EMBL/GenBank/DDBJ whole genome shotgun (WGS) entry which is preliminary data.</text>
</comment>
<dbReference type="AlphaFoldDB" id="A0A9X9M7Q4"/>
<gene>
    <name evidence="1" type="ORF">BN2614_LOCUS7</name>
</gene>
<evidence type="ECO:0000313" key="1">
    <source>
        <dbReference type="EMBL" id="VCX38730.1"/>
    </source>
</evidence>
<feature type="non-terminal residue" evidence="1">
    <location>
        <position position="1"/>
    </location>
</feature>
<feature type="non-terminal residue" evidence="1">
    <location>
        <position position="80"/>
    </location>
</feature>
<evidence type="ECO:0000313" key="2">
    <source>
        <dbReference type="Proteomes" id="UP000269945"/>
    </source>
</evidence>
<reference evidence="1 2" key="1">
    <citation type="submission" date="2018-10" db="EMBL/GenBank/DDBJ databases">
        <authorList>
            <person name="Ekblom R."/>
            <person name="Jareborg N."/>
        </authorList>
    </citation>
    <scope>NUCLEOTIDE SEQUENCE [LARGE SCALE GENOMIC DNA]</scope>
    <source>
        <tissue evidence="1">Muscle</tissue>
    </source>
</reference>
<sequence>CPGDTTGWQPILAQASCTLQRWTHQRHWTLGWPQNAVGTRAPGANPFWDTSKLPSTVASACYYWGYARSSRSVPSSAMSG</sequence>
<dbReference type="Proteomes" id="UP000269945">
    <property type="component" value="Unassembled WGS sequence"/>
</dbReference>
<keyword evidence="2" id="KW-1185">Reference proteome</keyword>
<organism evidence="1 2">
    <name type="scientific">Gulo gulo</name>
    <name type="common">Wolverine</name>
    <name type="synonym">Gluton</name>
    <dbReference type="NCBI Taxonomy" id="48420"/>
    <lineage>
        <taxon>Eukaryota</taxon>
        <taxon>Metazoa</taxon>
        <taxon>Chordata</taxon>
        <taxon>Craniata</taxon>
        <taxon>Vertebrata</taxon>
        <taxon>Euteleostomi</taxon>
        <taxon>Mammalia</taxon>
        <taxon>Eutheria</taxon>
        <taxon>Laurasiatheria</taxon>
        <taxon>Carnivora</taxon>
        <taxon>Caniformia</taxon>
        <taxon>Musteloidea</taxon>
        <taxon>Mustelidae</taxon>
        <taxon>Guloninae</taxon>
        <taxon>Gulo</taxon>
    </lineage>
</organism>
<proteinExistence type="predicted"/>